<dbReference type="Pfam" id="PF00440">
    <property type="entry name" value="TetR_N"/>
    <property type="match status" value="1"/>
</dbReference>
<protein>
    <submittedName>
        <fullName evidence="6">TetR/AcrR family transcriptional regulator</fullName>
    </submittedName>
</protein>
<dbReference type="Gene3D" id="1.10.10.60">
    <property type="entry name" value="Homeodomain-like"/>
    <property type="match status" value="1"/>
</dbReference>
<gene>
    <name evidence="6" type="ORF">C4532_03765</name>
</gene>
<dbReference type="PRINTS" id="PR00455">
    <property type="entry name" value="HTHTETR"/>
</dbReference>
<keyword evidence="3" id="KW-0804">Transcription</keyword>
<dbReference type="EMBL" id="QZKI01000022">
    <property type="protein sequence ID" value="RJP73950.1"/>
    <property type="molecule type" value="Genomic_DNA"/>
</dbReference>
<dbReference type="Gene3D" id="1.10.357.10">
    <property type="entry name" value="Tetracycline Repressor, domain 2"/>
    <property type="match status" value="1"/>
</dbReference>
<name>A0A419F643_9BACT</name>
<evidence type="ECO:0000313" key="7">
    <source>
        <dbReference type="Proteomes" id="UP000285961"/>
    </source>
</evidence>
<dbReference type="PROSITE" id="PS50977">
    <property type="entry name" value="HTH_TETR_2"/>
    <property type="match status" value="1"/>
</dbReference>
<dbReference type="PANTHER" id="PTHR30055">
    <property type="entry name" value="HTH-TYPE TRANSCRIPTIONAL REGULATOR RUTR"/>
    <property type="match status" value="1"/>
</dbReference>
<comment type="caution">
    <text evidence="6">The sequence shown here is derived from an EMBL/GenBank/DDBJ whole genome shotgun (WGS) entry which is preliminary data.</text>
</comment>
<organism evidence="6 7">
    <name type="scientific">Candidatus Abyssobacteria bacterium SURF_17</name>
    <dbReference type="NCBI Taxonomy" id="2093361"/>
    <lineage>
        <taxon>Bacteria</taxon>
        <taxon>Pseudomonadati</taxon>
        <taxon>Candidatus Hydrogenedentota</taxon>
        <taxon>Candidatus Abyssobacteria</taxon>
    </lineage>
</organism>
<evidence type="ECO:0000313" key="6">
    <source>
        <dbReference type="EMBL" id="RJP73950.1"/>
    </source>
</evidence>
<dbReference type="InterPro" id="IPR036271">
    <property type="entry name" value="Tet_transcr_reg_TetR-rel_C_sf"/>
</dbReference>
<proteinExistence type="predicted"/>
<evidence type="ECO:0000259" key="5">
    <source>
        <dbReference type="PROSITE" id="PS50977"/>
    </source>
</evidence>
<dbReference type="InterPro" id="IPR050109">
    <property type="entry name" value="HTH-type_TetR-like_transc_reg"/>
</dbReference>
<dbReference type="InterPro" id="IPR009057">
    <property type="entry name" value="Homeodomain-like_sf"/>
</dbReference>
<evidence type="ECO:0000256" key="4">
    <source>
        <dbReference type="PROSITE-ProRule" id="PRU00335"/>
    </source>
</evidence>
<evidence type="ECO:0000256" key="3">
    <source>
        <dbReference type="ARBA" id="ARBA00023163"/>
    </source>
</evidence>
<feature type="DNA-binding region" description="H-T-H motif" evidence="4">
    <location>
        <begin position="42"/>
        <end position="61"/>
    </location>
</feature>
<reference evidence="6 7" key="1">
    <citation type="journal article" date="2017" name="ISME J.">
        <title>Energy and carbon metabolisms in a deep terrestrial subsurface fluid microbial community.</title>
        <authorList>
            <person name="Momper L."/>
            <person name="Jungbluth S.P."/>
            <person name="Lee M.D."/>
            <person name="Amend J.P."/>
        </authorList>
    </citation>
    <scope>NUCLEOTIDE SEQUENCE [LARGE SCALE GENOMIC DNA]</scope>
    <source>
        <strain evidence="6">SURF_17</strain>
    </source>
</reference>
<keyword evidence="2 4" id="KW-0238">DNA-binding</keyword>
<dbReference type="InterPro" id="IPR001647">
    <property type="entry name" value="HTH_TetR"/>
</dbReference>
<keyword evidence="1" id="KW-0805">Transcription regulation</keyword>
<dbReference type="SUPFAM" id="SSF48498">
    <property type="entry name" value="Tetracyclin repressor-like, C-terminal domain"/>
    <property type="match status" value="1"/>
</dbReference>
<feature type="domain" description="HTH tetR-type" evidence="5">
    <location>
        <begin position="19"/>
        <end position="79"/>
    </location>
</feature>
<dbReference type="Proteomes" id="UP000285961">
    <property type="component" value="Unassembled WGS sequence"/>
</dbReference>
<accession>A0A419F643</accession>
<dbReference type="AlphaFoldDB" id="A0A419F643"/>
<sequence length="209" mass="24111">MVGNVDATFGRKRSQEAIQQRKQTVLNVAISEFARRGFADADMDKIAKRANVGKGTIYRYYSSKEGLFHAVADDAFGRFRDFVFSALQGAEKASALEQIKETGRAVLTFFDENRFLLEIFLHERSQFRGMIHSKYLRMYSDHIHIFEDLVKSCMRQGVIRRMEPRKLLDTIGDMLVGLVYMWGVRREAEPLVQKWSLVEETIFKGILTA</sequence>
<evidence type="ECO:0000256" key="1">
    <source>
        <dbReference type="ARBA" id="ARBA00023015"/>
    </source>
</evidence>
<dbReference type="SUPFAM" id="SSF46689">
    <property type="entry name" value="Homeodomain-like"/>
    <property type="match status" value="1"/>
</dbReference>
<dbReference type="FunFam" id="1.10.10.60:FF:000141">
    <property type="entry name" value="TetR family transcriptional regulator"/>
    <property type="match status" value="1"/>
</dbReference>
<evidence type="ECO:0000256" key="2">
    <source>
        <dbReference type="ARBA" id="ARBA00023125"/>
    </source>
</evidence>
<dbReference type="GO" id="GO:0003677">
    <property type="term" value="F:DNA binding"/>
    <property type="evidence" value="ECO:0007669"/>
    <property type="project" value="UniProtKB-UniRule"/>
</dbReference>